<gene>
    <name evidence="1" type="ORF">GCM10009663_02950</name>
</gene>
<dbReference type="Proteomes" id="UP001499987">
    <property type="component" value="Unassembled WGS sequence"/>
</dbReference>
<reference evidence="2" key="1">
    <citation type="journal article" date="2019" name="Int. J. Syst. Evol. Microbiol.">
        <title>The Global Catalogue of Microorganisms (GCM) 10K type strain sequencing project: providing services to taxonomists for standard genome sequencing and annotation.</title>
        <authorList>
            <consortium name="The Broad Institute Genomics Platform"/>
            <consortium name="The Broad Institute Genome Sequencing Center for Infectious Disease"/>
            <person name="Wu L."/>
            <person name="Ma J."/>
        </authorList>
    </citation>
    <scope>NUCLEOTIDE SEQUENCE [LARGE SCALE GENOMIC DNA]</scope>
    <source>
        <strain evidence="2">JCM 13002</strain>
    </source>
</reference>
<name>A0ABP4DS04_9ACTN</name>
<dbReference type="RefSeq" id="WP_344621584.1">
    <property type="nucleotide sequence ID" value="NZ_BAAALD010000002.1"/>
</dbReference>
<sequence length="350" mass="37934">MPRRITAPAAWLHRLRPGRSRRRRLTVAVLAVLGLLLLPVGGAAVALRLQYVGEPSAEARTRDRDALWLGHAWVDGRRTDADLTALAARLAGTGVHDLYVHTGPLAHDGSLDPALAPQARWFLDGVHRRLPGLRVQAWLGDVVAPEKDGLHLDRPEVRTRITVATVQTLALGFEGVHFDLEPVRSGSAGFLALLDQVRPLTAASGVPLSVAAPQIDPVPGLHRVGLAVADHGKWWSKEYFADVARRVDQIAVMSYDTGMPLESLYGGYVARQTELALAATPDSVDLLMGLPAYWQDDFGHRGSAETVAAAVRGARLALGRSGRQSFGLALYVDFTATPADWNAYRNGWCR</sequence>
<keyword evidence="2" id="KW-1185">Reference proteome</keyword>
<dbReference type="EMBL" id="BAAALD010000002">
    <property type="protein sequence ID" value="GAA1069685.1"/>
    <property type="molecule type" value="Genomic_DNA"/>
</dbReference>
<proteinExistence type="predicted"/>
<keyword evidence="1" id="KW-0378">Hydrolase</keyword>
<evidence type="ECO:0000313" key="2">
    <source>
        <dbReference type="Proteomes" id="UP001499987"/>
    </source>
</evidence>
<organism evidence="1 2">
    <name type="scientific">Kitasatospora arboriphila</name>
    <dbReference type="NCBI Taxonomy" id="258052"/>
    <lineage>
        <taxon>Bacteria</taxon>
        <taxon>Bacillati</taxon>
        <taxon>Actinomycetota</taxon>
        <taxon>Actinomycetes</taxon>
        <taxon>Kitasatosporales</taxon>
        <taxon>Streptomycetaceae</taxon>
        <taxon>Kitasatospora</taxon>
    </lineage>
</organism>
<accession>A0ABP4DS04</accession>
<comment type="caution">
    <text evidence="1">The sequence shown here is derived from an EMBL/GenBank/DDBJ whole genome shotgun (WGS) entry which is preliminary data.</text>
</comment>
<dbReference type="GO" id="GO:0016787">
    <property type="term" value="F:hydrolase activity"/>
    <property type="evidence" value="ECO:0007669"/>
    <property type="project" value="UniProtKB-KW"/>
</dbReference>
<dbReference type="Gene3D" id="3.20.20.80">
    <property type="entry name" value="Glycosidases"/>
    <property type="match status" value="1"/>
</dbReference>
<protein>
    <submittedName>
        <fullName evidence="1">Glycoside hydrolase family 18 protein</fullName>
    </submittedName>
</protein>
<dbReference type="InterPro" id="IPR017853">
    <property type="entry name" value="GH"/>
</dbReference>
<evidence type="ECO:0000313" key="1">
    <source>
        <dbReference type="EMBL" id="GAA1069685.1"/>
    </source>
</evidence>
<dbReference type="SUPFAM" id="SSF51445">
    <property type="entry name" value="(Trans)glycosidases"/>
    <property type="match status" value="1"/>
</dbReference>